<dbReference type="InterPro" id="IPR003591">
    <property type="entry name" value="Leu-rich_rpt_typical-subtyp"/>
</dbReference>
<evidence type="ECO:0008006" key="8">
    <source>
        <dbReference type="Google" id="ProtNLM"/>
    </source>
</evidence>
<feature type="transmembrane region" description="Helical" evidence="4">
    <location>
        <begin position="273"/>
        <end position="294"/>
    </location>
</feature>
<dbReference type="Gene3D" id="3.80.10.10">
    <property type="entry name" value="Ribonuclease Inhibitor"/>
    <property type="match status" value="1"/>
</dbReference>
<gene>
    <name evidence="6" type="ORF">AMECASPLE_004524</name>
</gene>
<dbReference type="SUPFAM" id="SSF52058">
    <property type="entry name" value="L domain-like"/>
    <property type="match status" value="1"/>
</dbReference>
<feature type="chain" id="PRO_5046907484" description="LRRCT domain-containing protein" evidence="5">
    <location>
        <begin position="24"/>
        <end position="374"/>
    </location>
</feature>
<feature type="signal peptide" evidence="5">
    <location>
        <begin position="1"/>
        <end position="23"/>
    </location>
</feature>
<evidence type="ECO:0000313" key="6">
    <source>
        <dbReference type="EMBL" id="MEQ2290576.1"/>
    </source>
</evidence>
<keyword evidence="4" id="KW-0812">Transmembrane</keyword>
<proteinExistence type="predicted"/>
<evidence type="ECO:0000256" key="3">
    <source>
        <dbReference type="SAM" id="MobiDB-lite"/>
    </source>
</evidence>
<dbReference type="PANTHER" id="PTHR31450:SF4">
    <property type="entry name" value="LEUCINE-RICH REPEAT-CONTAINING PROTEIN 19"/>
    <property type="match status" value="1"/>
</dbReference>
<dbReference type="InterPro" id="IPR001611">
    <property type="entry name" value="Leu-rich_rpt"/>
</dbReference>
<keyword evidence="7" id="KW-1185">Reference proteome</keyword>
<keyword evidence="2" id="KW-0677">Repeat</keyword>
<feature type="compositionally biased region" description="Polar residues" evidence="3">
    <location>
        <begin position="217"/>
        <end position="250"/>
    </location>
</feature>
<keyword evidence="5" id="KW-0732">Signal</keyword>
<keyword evidence="1" id="KW-0433">Leucine-rich repeat</keyword>
<feature type="region of interest" description="Disordered" evidence="3">
    <location>
        <begin position="217"/>
        <end position="261"/>
    </location>
</feature>
<dbReference type="PROSITE" id="PS51450">
    <property type="entry name" value="LRR"/>
    <property type="match status" value="2"/>
</dbReference>
<dbReference type="Pfam" id="PF13855">
    <property type="entry name" value="LRR_8"/>
    <property type="match status" value="1"/>
</dbReference>
<accession>A0ABV0YA41</accession>
<dbReference type="PANTHER" id="PTHR31450">
    <property type="entry name" value="LEUCINE-RICH REPEAT-CONTAINING PROTEIN 19 LRRC19 FAMILY MEMBER"/>
    <property type="match status" value="1"/>
</dbReference>
<dbReference type="EMBL" id="JAHRIP010028408">
    <property type="protein sequence ID" value="MEQ2290576.1"/>
    <property type="molecule type" value="Genomic_DNA"/>
</dbReference>
<sequence length="374" mass="41783">MDGLRHFLLLLCISASVVYRNTGEFVEKDEQLVRNLTDKLLQVIPPNANNSKVFMLVAEGNWITLNETDQQALNSYLTLVELRLGGNLVTTVPAKYFSRLSHLRVLSLARNSISSLDPEAFYGLDVLEELDLSSNNLTDLPGKLMTELKSLKILHLQNNPWNCSCPLLNTIGRMKEANVTIGSPIIPCASPAEQEGKNLLDFMNLCSTSSPVTLQSDLKSPSAPVTLQSDLKSPSALVTSKQSKGINNKPTTTSTSRNSTISKDQKPVLGNTWKFTVCVAVLALATCALILTAIKGPSWYKRFHNYRHRRLQEDDEEEEQETVSTVFTETRGHGSQQTFMFEELSHRIEEEEEEDGYFEDPYIKGAEEEILEAQ</sequence>
<comment type="caution">
    <text evidence="6">The sequence shown here is derived from an EMBL/GenBank/DDBJ whole genome shotgun (WGS) entry which is preliminary data.</text>
</comment>
<evidence type="ECO:0000256" key="1">
    <source>
        <dbReference type="ARBA" id="ARBA00022614"/>
    </source>
</evidence>
<evidence type="ECO:0000313" key="7">
    <source>
        <dbReference type="Proteomes" id="UP001469553"/>
    </source>
</evidence>
<keyword evidence="4" id="KW-1133">Transmembrane helix</keyword>
<dbReference type="Pfam" id="PF15176">
    <property type="entry name" value="LRR19-TM"/>
    <property type="match status" value="1"/>
</dbReference>
<dbReference type="InterPro" id="IPR032675">
    <property type="entry name" value="LRR_dom_sf"/>
</dbReference>
<organism evidence="6 7">
    <name type="scientific">Ameca splendens</name>
    <dbReference type="NCBI Taxonomy" id="208324"/>
    <lineage>
        <taxon>Eukaryota</taxon>
        <taxon>Metazoa</taxon>
        <taxon>Chordata</taxon>
        <taxon>Craniata</taxon>
        <taxon>Vertebrata</taxon>
        <taxon>Euteleostomi</taxon>
        <taxon>Actinopterygii</taxon>
        <taxon>Neopterygii</taxon>
        <taxon>Teleostei</taxon>
        <taxon>Neoteleostei</taxon>
        <taxon>Acanthomorphata</taxon>
        <taxon>Ovalentaria</taxon>
        <taxon>Atherinomorphae</taxon>
        <taxon>Cyprinodontiformes</taxon>
        <taxon>Goodeidae</taxon>
        <taxon>Ameca</taxon>
    </lineage>
</organism>
<dbReference type="SMART" id="SM00369">
    <property type="entry name" value="LRR_TYP"/>
    <property type="match status" value="2"/>
</dbReference>
<evidence type="ECO:0000256" key="5">
    <source>
        <dbReference type="SAM" id="SignalP"/>
    </source>
</evidence>
<name>A0ABV0YA41_9TELE</name>
<feature type="compositionally biased region" description="Low complexity" evidence="3">
    <location>
        <begin position="251"/>
        <end position="261"/>
    </location>
</feature>
<evidence type="ECO:0000256" key="4">
    <source>
        <dbReference type="SAM" id="Phobius"/>
    </source>
</evidence>
<keyword evidence="4" id="KW-0472">Membrane</keyword>
<reference evidence="6 7" key="1">
    <citation type="submission" date="2021-06" db="EMBL/GenBank/DDBJ databases">
        <authorList>
            <person name="Palmer J.M."/>
        </authorList>
    </citation>
    <scope>NUCLEOTIDE SEQUENCE [LARGE SCALE GENOMIC DNA]</scope>
    <source>
        <strain evidence="6 7">AS_MEX2019</strain>
        <tissue evidence="6">Muscle</tissue>
    </source>
</reference>
<protein>
    <recommendedName>
        <fullName evidence="8">LRRCT domain-containing protein</fullName>
    </recommendedName>
</protein>
<evidence type="ECO:0000256" key="2">
    <source>
        <dbReference type="ARBA" id="ARBA00022737"/>
    </source>
</evidence>
<dbReference type="Proteomes" id="UP001469553">
    <property type="component" value="Unassembled WGS sequence"/>
</dbReference>